<comment type="caution">
    <text evidence="2">The sequence shown here is derived from an EMBL/GenBank/DDBJ whole genome shotgun (WGS) entry which is preliminary data.</text>
</comment>
<evidence type="ECO:0000313" key="3">
    <source>
        <dbReference type="Proteomes" id="UP001519296"/>
    </source>
</evidence>
<protein>
    <recommendedName>
        <fullName evidence="4">Bacteriocin immunity protein</fullName>
    </recommendedName>
</protein>
<organism evidence="2 3">
    <name type="scientific">Streptococcus oricebi</name>
    <dbReference type="NCBI Taxonomy" id="1547447"/>
    <lineage>
        <taxon>Bacteria</taxon>
        <taxon>Bacillati</taxon>
        <taxon>Bacillota</taxon>
        <taxon>Bacilli</taxon>
        <taxon>Lactobacillales</taxon>
        <taxon>Streptococcaceae</taxon>
        <taxon>Streptococcus</taxon>
    </lineage>
</organism>
<reference evidence="2 3" key="1">
    <citation type="submission" date="2018-02" db="EMBL/GenBank/DDBJ databases">
        <title>Draft genome sequence of Streptococcus oricebi CCUG 70868T type strain.</title>
        <authorList>
            <person name="Mendez V."/>
            <person name="Salva-Serra F."/>
            <person name="Jaen-Luchoro D."/>
            <person name="Gonzales-Siles L."/>
            <person name="Karlsson R."/>
            <person name="Engstrom-Jakobsson H."/>
            <person name="Busquets A."/>
            <person name="Gomila M."/>
            <person name="Pineiro-Iglesias B."/>
            <person name="Bennasar-Figueras A."/>
            <person name="Seeger M."/>
            <person name="Moore E."/>
        </authorList>
    </citation>
    <scope>NUCLEOTIDE SEQUENCE [LARGE SCALE GENOMIC DNA]</scope>
    <source>
        <strain evidence="2 3">CCUG 70868</strain>
    </source>
</reference>
<evidence type="ECO:0000256" key="1">
    <source>
        <dbReference type="SAM" id="Phobius"/>
    </source>
</evidence>
<sequence length="60" mass="6941">MIKRRWALLVAVICTLYAPYRLYQVLTKAIDDPAHTSGAVIGVLFIPAFFYFLAFYKKKK</sequence>
<keyword evidence="1" id="KW-0812">Transmembrane</keyword>
<accession>A0ABS5B3T0</accession>
<name>A0ABS5B3T0_9STRE</name>
<keyword evidence="1" id="KW-1133">Transmembrane helix</keyword>
<feature type="transmembrane region" description="Helical" evidence="1">
    <location>
        <begin position="34"/>
        <end position="56"/>
    </location>
</feature>
<dbReference type="RefSeq" id="WP_209627972.1">
    <property type="nucleotide sequence ID" value="NZ_PRDG01000003.1"/>
</dbReference>
<gene>
    <name evidence="2" type="ORF">C4K46_05910</name>
</gene>
<keyword evidence="1" id="KW-0472">Membrane</keyword>
<evidence type="ECO:0008006" key="4">
    <source>
        <dbReference type="Google" id="ProtNLM"/>
    </source>
</evidence>
<proteinExistence type="predicted"/>
<dbReference type="Proteomes" id="UP001519296">
    <property type="component" value="Unassembled WGS sequence"/>
</dbReference>
<keyword evidence="3" id="KW-1185">Reference proteome</keyword>
<evidence type="ECO:0000313" key="2">
    <source>
        <dbReference type="EMBL" id="MBP2623474.1"/>
    </source>
</evidence>
<dbReference type="EMBL" id="PRDG01000003">
    <property type="protein sequence ID" value="MBP2623474.1"/>
    <property type="molecule type" value="Genomic_DNA"/>
</dbReference>